<keyword evidence="5" id="KW-0223">Dioxygenase</keyword>
<comment type="caution">
    <text evidence="7">The sequence shown here is derived from an EMBL/GenBank/DDBJ whole genome shotgun (WGS) entry which is preliminary data.</text>
</comment>
<evidence type="ECO:0000313" key="7">
    <source>
        <dbReference type="EMBL" id="MDC7684766.1"/>
    </source>
</evidence>
<evidence type="ECO:0000313" key="8">
    <source>
        <dbReference type="Proteomes" id="UP001214854"/>
    </source>
</evidence>
<feature type="signal peptide" evidence="6">
    <location>
        <begin position="1"/>
        <end position="27"/>
    </location>
</feature>
<dbReference type="InterPro" id="IPR004294">
    <property type="entry name" value="Carotenoid_Oase"/>
</dbReference>
<name>A0ABT5HXF8_9CAUL</name>
<proteinExistence type="inferred from homology"/>
<evidence type="ECO:0000256" key="1">
    <source>
        <dbReference type="ARBA" id="ARBA00006787"/>
    </source>
</evidence>
<evidence type="ECO:0000256" key="6">
    <source>
        <dbReference type="SAM" id="SignalP"/>
    </source>
</evidence>
<keyword evidence="6" id="KW-0732">Signal</keyword>
<feature type="chain" id="PRO_5047452090" description="Dioxygenase" evidence="6">
    <location>
        <begin position="28"/>
        <end position="499"/>
    </location>
</feature>
<sequence length="499" mass="54361">MTDLSRRSFLSAVTGAGLMAAAPKSWAAAAPSALSKFGGDWRLGVANAPAGGYAPSALTRLHGQMPKGLSGTLYRNGPGWFRYGDDVTGHWFDGDGMIQKYDLTAAGVCHTGRFVDTVKHRVEQKAQAIVMPGFGTKGRADTPVTSNDDVNAANTSVLRVGDELWALWEGGSPYRLDAQTLLTRGPKTFRDDLKGMAFLAHPKVEPSGRIWSAGFMGARAWIWQLSPSGEMEQGAIIDLPAAGYAHDWVVSERYLILPMQPWVAKTRTPPFVDTLVWEADQPIRILVVDKTDFSKRRLYELPAATYFHTGDAWEDRDGTIRFDVCLAKSPQFGATGARDLVKGIYKGDEHTEAHLALITLRPNGKAEMELTTASAEFPQTDHRVQGLRHDLVAHVGGYLKDRPGAHMLSTHNWRTGKSDTHDFGHDAIVEEALFVPRPATAGGTGKEADGWFVGTVLNLKAKATELHVFDAGNLRDGPVASWRSHHATPLGFHGTFAQT</sequence>
<dbReference type="PANTHER" id="PTHR10543">
    <property type="entry name" value="BETA-CAROTENE DIOXYGENASE"/>
    <property type="match status" value="1"/>
</dbReference>
<keyword evidence="2 5" id="KW-0479">Metal-binding</keyword>
<protein>
    <recommendedName>
        <fullName evidence="5">Dioxygenase</fullName>
        <ecNumber evidence="5">1.13.11.-</ecNumber>
    </recommendedName>
</protein>
<evidence type="ECO:0000256" key="3">
    <source>
        <dbReference type="ARBA" id="ARBA00023002"/>
    </source>
</evidence>
<dbReference type="PANTHER" id="PTHR10543:SF89">
    <property type="entry name" value="CAROTENOID 9,10(9',10')-CLEAVAGE DIOXYGENASE 1"/>
    <property type="match status" value="1"/>
</dbReference>
<keyword evidence="3 5" id="KW-0560">Oxidoreductase</keyword>
<keyword evidence="8" id="KW-1185">Reference proteome</keyword>
<comment type="cofactor">
    <cofactor evidence="5">
        <name>Fe(2+)</name>
        <dbReference type="ChEBI" id="CHEBI:29033"/>
    </cofactor>
    <text evidence="5">Binds 1 Fe(2+) ion per subunit.</text>
</comment>
<dbReference type="Proteomes" id="UP001214854">
    <property type="component" value="Unassembled WGS sequence"/>
</dbReference>
<comment type="similarity">
    <text evidence="1 5">Belongs to the carotenoid oxygenase family.</text>
</comment>
<dbReference type="Pfam" id="PF03055">
    <property type="entry name" value="RPE65"/>
    <property type="match status" value="1"/>
</dbReference>
<evidence type="ECO:0000256" key="2">
    <source>
        <dbReference type="ARBA" id="ARBA00022723"/>
    </source>
</evidence>
<keyword evidence="4 5" id="KW-0408">Iron</keyword>
<dbReference type="InterPro" id="IPR006311">
    <property type="entry name" value="TAT_signal"/>
</dbReference>
<dbReference type="EMBL" id="JAQQKX010000015">
    <property type="protein sequence ID" value="MDC7684766.1"/>
    <property type="molecule type" value="Genomic_DNA"/>
</dbReference>
<evidence type="ECO:0000256" key="5">
    <source>
        <dbReference type="RuleBase" id="RU364048"/>
    </source>
</evidence>
<accession>A0ABT5HXF8</accession>
<evidence type="ECO:0000256" key="4">
    <source>
        <dbReference type="ARBA" id="ARBA00023004"/>
    </source>
</evidence>
<reference evidence="7 8" key="1">
    <citation type="submission" date="2023-01" db="EMBL/GenBank/DDBJ databases">
        <title>Novel species of the genus Asticcacaulis isolated from rivers.</title>
        <authorList>
            <person name="Lu H."/>
        </authorList>
    </citation>
    <scope>NUCLEOTIDE SEQUENCE [LARGE SCALE GENOMIC DNA]</scope>
    <source>
        <strain evidence="7 8">BYS171W</strain>
    </source>
</reference>
<dbReference type="PROSITE" id="PS51318">
    <property type="entry name" value="TAT"/>
    <property type="match status" value="1"/>
</dbReference>
<gene>
    <name evidence="7" type="ORF">PQU92_15885</name>
</gene>
<dbReference type="RefSeq" id="WP_272749237.1">
    <property type="nucleotide sequence ID" value="NZ_JAQQKX010000015.1"/>
</dbReference>
<dbReference type="EC" id="1.13.11.-" evidence="5"/>
<organism evidence="7 8">
    <name type="scientific">Asticcacaulis aquaticus</name>
    <dbReference type="NCBI Taxonomy" id="2984212"/>
    <lineage>
        <taxon>Bacteria</taxon>
        <taxon>Pseudomonadati</taxon>
        <taxon>Pseudomonadota</taxon>
        <taxon>Alphaproteobacteria</taxon>
        <taxon>Caulobacterales</taxon>
        <taxon>Caulobacteraceae</taxon>
        <taxon>Asticcacaulis</taxon>
    </lineage>
</organism>